<reference evidence="1" key="1">
    <citation type="journal article" date="2011" name="Plant Physiol.">
        <title>Comprehensive sequence analysis of 24,783 barley full-length cDNAs derived from 12 clone libraries.</title>
        <authorList>
            <person name="Matsumoto T."/>
            <person name="Tanaka T."/>
            <person name="Sakai H."/>
            <person name="Amano N."/>
            <person name="Kanamori H."/>
            <person name="Kurita K."/>
            <person name="Kikuta A."/>
            <person name="Kamiya K."/>
            <person name="Yamamoto M."/>
            <person name="Ikawa H."/>
            <person name="Fujii N."/>
            <person name="Hori K."/>
            <person name="Itoh T."/>
            <person name="Sato K."/>
        </authorList>
    </citation>
    <scope>NUCLEOTIDE SEQUENCE</scope>
    <source>
        <tissue evidence="1">Seed</tissue>
    </source>
</reference>
<organism evidence="1">
    <name type="scientific">Hordeum vulgare subsp. vulgare</name>
    <name type="common">Domesticated barley</name>
    <dbReference type="NCBI Taxonomy" id="112509"/>
    <lineage>
        <taxon>Eukaryota</taxon>
        <taxon>Viridiplantae</taxon>
        <taxon>Streptophyta</taxon>
        <taxon>Embryophyta</taxon>
        <taxon>Tracheophyta</taxon>
        <taxon>Spermatophyta</taxon>
        <taxon>Magnoliopsida</taxon>
        <taxon>Liliopsida</taxon>
        <taxon>Poales</taxon>
        <taxon>Poaceae</taxon>
        <taxon>BOP clade</taxon>
        <taxon>Pooideae</taxon>
        <taxon>Triticodae</taxon>
        <taxon>Triticeae</taxon>
        <taxon>Hordeinae</taxon>
        <taxon>Hordeum</taxon>
    </lineage>
</organism>
<name>F2EIL9_HORVV</name>
<evidence type="ECO:0000313" key="1">
    <source>
        <dbReference type="EMBL" id="BAK07191.1"/>
    </source>
</evidence>
<proteinExistence type="evidence at transcript level"/>
<dbReference type="AlphaFoldDB" id="F2EIL9"/>
<dbReference type="EMBL" id="AK375996">
    <property type="protein sequence ID" value="BAK07191.1"/>
    <property type="molecule type" value="mRNA"/>
</dbReference>
<protein>
    <submittedName>
        <fullName evidence="1">Predicted protein</fullName>
    </submittedName>
</protein>
<accession>F2EIL9</accession>
<sequence length="178" mass="19726">MKSSLRKLRGFALQRHEQRVDRHRDHSTAAKAADELLAAAQVRASLAPPFPFRRPAAWERERRLRVDGAGEDLASAGAAARLVLLRGARPRAPQPVYRVWVSGAVASRCACPSRRGWGAMARLPPVPCELPRDFCFVVGYDGIPAFGSVLHCSGNGRGRLTSRWLNRSERRARCCFLV</sequence>